<dbReference type="Proteomes" id="UP000000763">
    <property type="component" value="Chromosome 5"/>
</dbReference>
<reference evidence="3" key="1">
    <citation type="submission" date="2004-11" db="EMBL/GenBank/DDBJ databases">
        <title>Oryza sativa BAC OJ1362_G11 genomic sequence.</title>
        <authorList>
            <person name="Chow T.-Y."/>
            <person name="Hsing Y.-I.C."/>
            <person name="Chen C.-S."/>
            <person name="Chen H.-H."/>
            <person name="Liu S.-M."/>
            <person name="Chao Y.-T."/>
            <person name="Chang S.-J."/>
            <person name="Chen H.-C."/>
            <person name="Chen S.-K."/>
            <person name="Chen T.-R."/>
            <person name="Chen Y.-L."/>
            <person name="Cheng C.-H."/>
            <person name="Chung C.-I."/>
            <person name="Han S.-Y."/>
            <person name="Hsiao S.-H."/>
            <person name="Hsiung J.-N."/>
            <person name="Hsu C.-H."/>
            <person name="Huang J.-J."/>
            <person name="Kau P.-I."/>
            <person name="Lee M.-C."/>
            <person name="Leu H.-L."/>
            <person name="Li Y.-F."/>
            <person name="Lin S.-J."/>
            <person name="Lin Y.-C."/>
            <person name="Wu S.-W."/>
            <person name="Yu C.-Y."/>
            <person name="Yu S.-W."/>
            <person name="Wu H.-P."/>
            <person name="Shaw J.-F."/>
        </authorList>
    </citation>
    <scope>NUCLEOTIDE SEQUENCE</scope>
</reference>
<feature type="region of interest" description="Disordered" evidence="1">
    <location>
        <begin position="1"/>
        <end position="80"/>
    </location>
</feature>
<accession>Q5TKQ7</accession>
<feature type="compositionally biased region" description="Basic and acidic residues" evidence="1">
    <location>
        <begin position="280"/>
        <end position="289"/>
    </location>
</feature>
<feature type="compositionally biased region" description="Basic and acidic residues" evidence="1">
    <location>
        <begin position="132"/>
        <end position="142"/>
    </location>
</feature>
<sequence>MKNQQNWLCRAKLTGSDSQNQRSPGRCAPRNLAPRQLPRRAGQALGRPRARAAQPRSEGRRHPAARLLPRASPARRGQEVVLGVRLRQEVRRRHQTVRAPRHARHGRLHEGALAVDAAPERPQARGGVHRHQQLEPHQPPDHHGRRRVGRRAPRRRRRSPDVVVVGAAGSPGLQVPRRPHQRRPPRLPAKDARAHQMPASGSPRLRRAHHAGPARLAPHDAGGRLRARRGELPVAPSPPPRLLPMPLLQGRDRRAIAGPPGARRRRRRRHERTLPPRTPQPRDARRCPEQRGAVPPRRRRRAAPRARHRRVPRRPDGRGSPGLQPLQERIKRDAALSALGYLCRAAINVTDLALRLTGPQMWVVPESPFLEMPSLRRLLVADVPPRWDATWIRAVVEAAAPSLERLHVHFSQHYRQDDDDPAADRRRLEIVWENEPSRTQHCDNLEELVVIGFQSKKERQVQFVRYVMEEASMALRRVVLIKHGHVEDRGPGEWEMVSQKCTWSDEEKLAVKEQIMEGVCCSMDQVELVLE</sequence>
<feature type="compositionally biased region" description="Basic residues" evidence="1">
    <location>
        <begin position="143"/>
        <end position="158"/>
    </location>
</feature>
<feature type="compositionally biased region" description="Basic and acidic residues" evidence="1">
    <location>
        <begin position="217"/>
        <end position="231"/>
    </location>
</feature>
<dbReference type="EMBL" id="AC119291">
    <property type="protein sequence ID" value="AAV59412.1"/>
    <property type="molecule type" value="Genomic_DNA"/>
</dbReference>
<reference evidence="4" key="3">
    <citation type="journal article" date="2005" name="Nature">
        <title>The map-based sequence of the rice genome.</title>
        <authorList>
            <consortium name="International rice genome sequencing project (IRGSP)"/>
            <person name="Matsumoto T."/>
            <person name="Wu J."/>
            <person name="Kanamori H."/>
            <person name="Katayose Y."/>
            <person name="Fujisawa M."/>
            <person name="Namiki N."/>
            <person name="Mizuno H."/>
            <person name="Yamamoto K."/>
            <person name="Antonio B.A."/>
            <person name="Baba T."/>
            <person name="Sakata K."/>
            <person name="Nagamura Y."/>
            <person name="Aoki H."/>
            <person name="Arikawa K."/>
            <person name="Arita K."/>
            <person name="Bito T."/>
            <person name="Chiden Y."/>
            <person name="Fujitsuka N."/>
            <person name="Fukunaka R."/>
            <person name="Hamada M."/>
            <person name="Harada C."/>
            <person name="Hayashi A."/>
            <person name="Hijishita S."/>
            <person name="Honda M."/>
            <person name="Hosokawa S."/>
            <person name="Ichikawa Y."/>
            <person name="Idonuma A."/>
            <person name="Iijima M."/>
            <person name="Ikeda M."/>
            <person name="Ikeno M."/>
            <person name="Ito K."/>
            <person name="Ito S."/>
            <person name="Ito T."/>
            <person name="Ito Y."/>
            <person name="Ito Y."/>
            <person name="Iwabuchi A."/>
            <person name="Kamiya K."/>
            <person name="Karasawa W."/>
            <person name="Kurita K."/>
            <person name="Katagiri S."/>
            <person name="Kikuta A."/>
            <person name="Kobayashi H."/>
            <person name="Kobayashi N."/>
            <person name="Machita K."/>
            <person name="Maehara T."/>
            <person name="Masukawa M."/>
            <person name="Mizubayashi T."/>
            <person name="Mukai Y."/>
            <person name="Nagasaki H."/>
            <person name="Nagata Y."/>
            <person name="Naito S."/>
            <person name="Nakashima M."/>
            <person name="Nakama Y."/>
            <person name="Nakamichi Y."/>
            <person name="Nakamura M."/>
            <person name="Meguro A."/>
            <person name="Negishi M."/>
            <person name="Ohta I."/>
            <person name="Ohta T."/>
            <person name="Okamoto M."/>
            <person name="Ono N."/>
            <person name="Saji S."/>
            <person name="Sakaguchi M."/>
            <person name="Sakai K."/>
            <person name="Shibata M."/>
            <person name="Shimokawa T."/>
            <person name="Song J."/>
            <person name="Takazaki Y."/>
            <person name="Terasawa K."/>
            <person name="Tsugane M."/>
            <person name="Tsuji K."/>
            <person name="Ueda S."/>
            <person name="Waki K."/>
            <person name="Yamagata H."/>
            <person name="Yamamoto M."/>
            <person name="Yamamoto S."/>
            <person name="Yamane H."/>
            <person name="Yoshiki S."/>
            <person name="Yoshihara R."/>
            <person name="Yukawa K."/>
            <person name="Zhong H."/>
            <person name="Yano M."/>
            <person name="Yuan Q."/>
            <person name="Ouyang S."/>
            <person name="Liu J."/>
            <person name="Jones K.M."/>
            <person name="Gansberger K."/>
            <person name="Moffat K."/>
            <person name="Hill J."/>
            <person name="Bera J."/>
            <person name="Fadrosh D."/>
            <person name="Jin S."/>
            <person name="Johri S."/>
            <person name="Kim M."/>
            <person name="Overton L."/>
            <person name="Reardon M."/>
            <person name="Tsitrin T."/>
            <person name="Vuong H."/>
            <person name="Weaver B."/>
            <person name="Ciecko A."/>
            <person name="Tallon L."/>
            <person name="Jackson J."/>
            <person name="Pai G."/>
            <person name="Aken S.V."/>
            <person name="Utterback T."/>
            <person name="Reidmuller S."/>
            <person name="Feldblyum T."/>
            <person name="Hsiao J."/>
            <person name="Zismann V."/>
            <person name="Iobst S."/>
            <person name="de Vazeille A.R."/>
            <person name="Buell C.R."/>
            <person name="Ying K."/>
            <person name="Li Y."/>
            <person name="Lu T."/>
            <person name="Huang Y."/>
            <person name="Zhao Q."/>
            <person name="Feng Q."/>
            <person name="Zhang L."/>
            <person name="Zhu J."/>
            <person name="Weng Q."/>
            <person name="Mu J."/>
            <person name="Lu Y."/>
            <person name="Fan D."/>
            <person name="Liu Y."/>
            <person name="Guan J."/>
            <person name="Zhang Y."/>
            <person name="Yu S."/>
            <person name="Liu X."/>
            <person name="Zhang Y."/>
            <person name="Hong G."/>
            <person name="Han B."/>
            <person name="Choisne N."/>
            <person name="Demange N."/>
            <person name="Orjeda G."/>
            <person name="Samain S."/>
            <person name="Cattolico L."/>
            <person name="Pelletier E."/>
            <person name="Couloux A."/>
            <person name="Segurens B."/>
            <person name="Wincker P."/>
            <person name="D'Hont A."/>
            <person name="Scarpelli C."/>
            <person name="Weissenbach J."/>
            <person name="Salanoubat M."/>
            <person name="Quetier F."/>
            <person name="Yu Y."/>
            <person name="Kim H.R."/>
            <person name="Rambo T."/>
            <person name="Currie J."/>
            <person name="Collura K."/>
            <person name="Luo M."/>
            <person name="Yang T."/>
            <person name="Ammiraju J.S.S."/>
            <person name="Engler F."/>
            <person name="Soderlund C."/>
            <person name="Wing R.A."/>
            <person name="Palmer L.E."/>
            <person name="de la Bastide M."/>
            <person name="Spiegel L."/>
            <person name="Nascimento L."/>
            <person name="Zutavern T."/>
            <person name="O'Shaughnessy A."/>
            <person name="Dike S."/>
            <person name="Dedhia N."/>
            <person name="Preston R."/>
            <person name="Balija V."/>
            <person name="McCombie W.R."/>
            <person name="Chow T."/>
            <person name="Chen H."/>
            <person name="Chung M."/>
            <person name="Chen C."/>
            <person name="Shaw J."/>
            <person name="Wu H."/>
            <person name="Hsiao K."/>
            <person name="Chao Y."/>
            <person name="Chu M."/>
            <person name="Cheng C."/>
            <person name="Hour A."/>
            <person name="Lee P."/>
            <person name="Lin S."/>
            <person name="Lin Y."/>
            <person name="Liou J."/>
            <person name="Liu S."/>
            <person name="Hsing Y."/>
            <person name="Raghuvanshi S."/>
            <person name="Mohanty A."/>
            <person name="Bharti A.K."/>
            <person name="Gaur A."/>
            <person name="Gupta V."/>
            <person name="Kumar D."/>
            <person name="Ravi V."/>
            <person name="Vij S."/>
            <person name="Kapur A."/>
            <person name="Khurana P."/>
            <person name="Khurana P."/>
            <person name="Khurana J.P."/>
            <person name="Tyagi A.K."/>
            <person name="Gaikwad K."/>
            <person name="Singh A."/>
            <person name="Dalal V."/>
            <person name="Srivastava S."/>
            <person name="Dixit A."/>
            <person name="Pal A.K."/>
            <person name="Ghazi I.A."/>
            <person name="Yadav M."/>
            <person name="Pandit A."/>
            <person name="Bhargava A."/>
            <person name="Sureshbabu K."/>
            <person name="Batra K."/>
            <person name="Sharma T.R."/>
            <person name="Mohapatra T."/>
            <person name="Singh N.K."/>
            <person name="Messing J."/>
            <person name="Nelson A.B."/>
            <person name="Fuks G."/>
            <person name="Kavchok S."/>
            <person name="Keizer G."/>
            <person name="Linton E."/>
            <person name="Llaca V."/>
            <person name="Song R."/>
            <person name="Tanyolac B."/>
            <person name="Young S."/>
            <person name="Ho-Il K."/>
            <person name="Hahn J.H."/>
            <person name="Sangsakoo G."/>
            <person name="Vanavichit A."/>
            <person name="de Mattos Luiz.A.T."/>
            <person name="Zimmer P.D."/>
            <person name="Malone G."/>
            <person name="Dellagostin O."/>
            <person name="de Oliveira A.C."/>
            <person name="Bevan M."/>
            <person name="Bancroft I."/>
            <person name="Minx P."/>
            <person name="Cordum H."/>
            <person name="Wilson R."/>
            <person name="Cheng Z."/>
            <person name="Jin W."/>
            <person name="Jiang J."/>
            <person name="Leong S.A."/>
            <person name="Iwama H."/>
            <person name="Gojobori T."/>
            <person name="Itoh T."/>
            <person name="Niimura Y."/>
            <person name="Fujii Y."/>
            <person name="Habara T."/>
            <person name="Sakai H."/>
            <person name="Sato Y."/>
            <person name="Wilson G."/>
            <person name="Kumar K."/>
            <person name="McCouch S."/>
            <person name="Juretic N."/>
            <person name="Hoen D."/>
            <person name="Wright S."/>
            <person name="Bruskiewich R."/>
            <person name="Bureau T."/>
            <person name="Miyao A."/>
            <person name="Hirochika H."/>
            <person name="Nishikawa T."/>
            <person name="Kadowaki K."/>
            <person name="Sugiura M."/>
            <person name="Burr B."/>
            <person name="Sasaki T."/>
        </authorList>
    </citation>
    <scope>NUCLEOTIDE SEQUENCE [LARGE SCALE GENOMIC DNA]</scope>
    <source>
        <strain evidence="4">cv. Nipponbare</strain>
    </source>
</reference>
<proteinExistence type="predicted"/>
<feature type="compositionally biased region" description="Basic residues" evidence="1">
    <location>
        <begin position="296"/>
        <end position="312"/>
    </location>
</feature>
<evidence type="ECO:0000256" key="1">
    <source>
        <dbReference type="SAM" id="MobiDB-lite"/>
    </source>
</evidence>
<evidence type="ECO:0000313" key="3">
    <source>
        <dbReference type="EMBL" id="AAV67810.1"/>
    </source>
</evidence>
<organism evidence="3 4">
    <name type="scientific">Oryza sativa subsp. japonica</name>
    <name type="common">Rice</name>
    <dbReference type="NCBI Taxonomy" id="39947"/>
    <lineage>
        <taxon>Eukaryota</taxon>
        <taxon>Viridiplantae</taxon>
        <taxon>Streptophyta</taxon>
        <taxon>Embryophyta</taxon>
        <taxon>Tracheophyta</taxon>
        <taxon>Spermatophyta</taxon>
        <taxon>Magnoliopsida</taxon>
        <taxon>Liliopsida</taxon>
        <taxon>Poales</taxon>
        <taxon>Poaceae</taxon>
        <taxon>BOP clade</taxon>
        <taxon>Oryzoideae</taxon>
        <taxon>Oryzeae</taxon>
        <taxon>Oryzinae</taxon>
        <taxon>Oryza</taxon>
        <taxon>Oryza sativa</taxon>
    </lineage>
</organism>
<protein>
    <recommendedName>
        <fullName evidence="5">FBD domain-containing protein</fullName>
    </recommendedName>
</protein>
<reference evidence="2" key="2">
    <citation type="submission" date="2004-11" db="EMBL/GenBank/DDBJ databases">
        <title>Oryza sativa BAC OSJNBa0052K01 genomic sequence.</title>
        <authorList>
            <person name="Chow T.-Y."/>
            <person name="Hsing Y.-I.C."/>
            <person name="Chen C.-S."/>
            <person name="Chen H.-H."/>
            <person name="Liu S.-M."/>
            <person name="Chao Y.-T."/>
            <person name="Chang S.-J."/>
            <person name="Chen H.-C."/>
            <person name="Chen S.-K."/>
            <person name="Chen T.-R."/>
            <person name="Chen Y.-L."/>
            <person name="Cheng C.-H."/>
            <person name="Chung C.-I."/>
            <person name="Han S.-Y."/>
            <person name="Hsiao S.-H."/>
            <person name="Hsiung J.-N."/>
            <person name="Hsu C.-H."/>
            <person name="Huang J.-J."/>
            <person name="Kau P.-I."/>
            <person name="Lee M.-C."/>
            <person name="Leu H.-L."/>
            <person name="Li Y.-F."/>
            <person name="Lin S.-J."/>
            <person name="Lin Y.-C."/>
            <person name="Wu S.-W."/>
            <person name="Yu C.-Y."/>
            <person name="Yu S.-W."/>
            <person name="Wu H.-P."/>
            <person name="Shaw J.-F."/>
        </authorList>
    </citation>
    <scope>NUCLEOTIDE SEQUENCE</scope>
</reference>
<dbReference type="PANTHER" id="PTHR35545">
    <property type="entry name" value="F-BOX DOMAIN-CONTAINING PROTEIN"/>
    <property type="match status" value="1"/>
</dbReference>
<feature type="compositionally biased region" description="Basic residues" evidence="1">
    <location>
        <begin position="262"/>
        <end position="271"/>
    </location>
</feature>
<evidence type="ECO:0000313" key="4">
    <source>
        <dbReference type="Proteomes" id="UP000000763"/>
    </source>
</evidence>
<dbReference type="EMBL" id="AC104713">
    <property type="protein sequence ID" value="AAV67810.1"/>
    <property type="molecule type" value="Genomic_DNA"/>
</dbReference>
<gene>
    <name evidence="3" type="ORF">OJ1362_G11.1</name>
    <name evidence="2" type="ORF">OSJNBa0052K01.22</name>
</gene>
<feature type="compositionally biased region" description="Basic residues" evidence="1">
    <location>
        <begin position="92"/>
        <end position="107"/>
    </location>
</feature>
<name>Q5TKQ7_ORYSJ</name>
<evidence type="ECO:0008006" key="5">
    <source>
        <dbReference type="Google" id="ProtNLM"/>
    </source>
</evidence>
<dbReference type="PANTHER" id="PTHR35545:SF22">
    <property type="entry name" value="F-BOX DOMAIN-CONTAINING PROTEIN"/>
    <property type="match status" value="1"/>
</dbReference>
<feature type="compositionally biased region" description="Low complexity" evidence="1">
    <location>
        <begin position="65"/>
        <end position="75"/>
    </location>
</feature>
<feature type="region of interest" description="Disordered" evidence="1">
    <location>
        <begin position="92"/>
        <end position="328"/>
    </location>
</feature>
<reference evidence="4" key="4">
    <citation type="journal article" date="2008" name="Nucleic Acids Res.">
        <title>The rice annotation project database (RAP-DB): 2008 update.</title>
        <authorList>
            <consortium name="The rice annotation project (RAP)"/>
        </authorList>
    </citation>
    <scope>GENOME REANNOTATION</scope>
    <source>
        <strain evidence="4">cv. Nipponbare</strain>
    </source>
</reference>
<dbReference type="AlphaFoldDB" id="Q5TKQ7"/>
<evidence type="ECO:0000313" key="2">
    <source>
        <dbReference type="EMBL" id="AAV59412.1"/>
    </source>
</evidence>